<feature type="signal peptide" evidence="2">
    <location>
        <begin position="1"/>
        <end position="16"/>
    </location>
</feature>
<gene>
    <name evidence="3" type="ORF">Dbus_chr3Lg814</name>
</gene>
<feature type="chain" id="PRO_5005803512" evidence="2">
    <location>
        <begin position="17"/>
        <end position="565"/>
    </location>
</feature>
<proteinExistence type="predicted"/>
<keyword evidence="1" id="KW-1133">Transmembrane helix</keyword>
<keyword evidence="1" id="KW-0472">Membrane</keyword>
<keyword evidence="4" id="KW-1185">Reference proteome</keyword>
<feature type="transmembrane region" description="Helical" evidence="1">
    <location>
        <begin position="359"/>
        <end position="379"/>
    </location>
</feature>
<protein>
    <submittedName>
        <fullName evidence="3">Ir67a</fullName>
    </submittedName>
</protein>
<dbReference type="EMBL" id="CP012525">
    <property type="protein sequence ID" value="ALC43648.1"/>
    <property type="molecule type" value="Genomic_DNA"/>
</dbReference>
<feature type="transmembrane region" description="Helical" evidence="1">
    <location>
        <begin position="300"/>
        <end position="322"/>
    </location>
</feature>
<dbReference type="OrthoDB" id="7882716at2759"/>
<feature type="non-terminal residue" evidence="3">
    <location>
        <position position="1"/>
    </location>
</feature>
<keyword evidence="2" id="KW-0732">Signal</keyword>
<keyword evidence="1" id="KW-0812">Transmembrane</keyword>
<sequence>LQLLLLLLLSLVSCDSSLVQILQRCYKQQRFETLLLLTHSQALQCSQMEQLAMEWPMLRLTEQSHFNLRSRHSQEMLALVCLTGQQALDMQLWQALDQQLLNMRQVRLLLLLQDTNQLNTAHLLGHISQMATQLKFLHLVLSLPAHQLYQLQPFAAESWQLLPPGSSLFKQIKNYQRVKLVTLPDQRAAESLVYKDVRTGKLRLTGRVSKLIEELALLYNITLEWPWPLQMGKHYSVIHMRNMTLNGILDLPMCMCGFERVSAEGVFSYPYALHKWFVVLPCPRSMPVADIYLLLFNHKWWLALGISYSVFTLLDACLGFLLQRRQFSWTYVLFNERIFSAMLGQPNSMRARFSCSARLANLQLFVLGVMVSTIFGAHLQTLLTKRPTLPAINNFTLLRDSHMSIYFDQSERFYLNKFPKTSRIDPIKPKIQYLSTEEYYARRRYINGTEAFSIDDADWYVVAKQQELFEKPVACRYPDLVFGLHLLMSLPMQTNSIFEEPLNRMIHNVLGSGLQDVWLQQSLRQLNALGQGNQMYPPDQKSFKQSRVADLVYIWLVLAAGLLLA</sequence>
<organism evidence="3 4">
    <name type="scientific">Drosophila busckii</name>
    <name type="common">Fruit fly</name>
    <dbReference type="NCBI Taxonomy" id="30019"/>
    <lineage>
        <taxon>Eukaryota</taxon>
        <taxon>Metazoa</taxon>
        <taxon>Ecdysozoa</taxon>
        <taxon>Arthropoda</taxon>
        <taxon>Hexapoda</taxon>
        <taxon>Insecta</taxon>
        <taxon>Pterygota</taxon>
        <taxon>Neoptera</taxon>
        <taxon>Endopterygota</taxon>
        <taxon>Diptera</taxon>
        <taxon>Brachycera</taxon>
        <taxon>Muscomorpha</taxon>
        <taxon>Ephydroidea</taxon>
        <taxon>Drosophilidae</taxon>
        <taxon>Drosophila</taxon>
    </lineage>
</organism>
<evidence type="ECO:0000256" key="2">
    <source>
        <dbReference type="SAM" id="SignalP"/>
    </source>
</evidence>
<evidence type="ECO:0000313" key="3">
    <source>
        <dbReference type="EMBL" id="ALC43648.1"/>
    </source>
</evidence>
<feature type="non-terminal residue" evidence="3">
    <location>
        <position position="565"/>
    </location>
</feature>
<name>A0A0M5J3N5_DROBS</name>
<dbReference type="AlphaFoldDB" id="A0A0M5J3N5"/>
<dbReference type="OMA" id="HINDLIH"/>
<evidence type="ECO:0000256" key="1">
    <source>
        <dbReference type="SAM" id="Phobius"/>
    </source>
</evidence>
<accession>A0A0M5J3N5</accession>
<dbReference type="Proteomes" id="UP000494163">
    <property type="component" value="Chromosome 3L"/>
</dbReference>
<evidence type="ECO:0000313" key="4">
    <source>
        <dbReference type="Proteomes" id="UP000494163"/>
    </source>
</evidence>
<dbReference type="STRING" id="30019.A0A0M5J3N5"/>
<reference evidence="3 4" key="1">
    <citation type="submission" date="2015-08" db="EMBL/GenBank/DDBJ databases">
        <title>Ancestral chromatin configuration constrains chromatin evolution on differentiating sex chromosomes in Drosophila.</title>
        <authorList>
            <person name="Zhou Q."/>
            <person name="Bachtrog D."/>
        </authorList>
    </citation>
    <scope>NUCLEOTIDE SEQUENCE [LARGE SCALE GENOMIC DNA]</scope>
    <source>
        <tissue evidence="3">Whole larvae</tissue>
    </source>
</reference>